<dbReference type="PROSITE" id="PS50280">
    <property type="entry name" value="SET"/>
    <property type="match status" value="1"/>
</dbReference>
<protein>
    <recommendedName>
        <fullName evidence="1">SET domain-containing protein</fullName>
    </recommendedName>
</protein>
<dbReference type="Gramene" id="OMO93262">
    <property type="protein sequence ID" value="OMO93262"/>
    <property type="gene ID" value="CCACVL1_06562"/>
</dbReference>
<dbReference type="STRING" id="210143.A0A1R3JEM2"/>
<name>A0A1R3JEM2_COCAP</name>
<dbReference type="InterPro" id="IPR019734">
    <property type="entry name" value="TPR_rpt"/>
</dbReference>
<dbReference type="AlphaFoldDB" id="A0A1R3JEM2"/>
<dbReference type="SMART" id="SM00028">
    <property type="entry name" value="TPR"/>
    <property type="match status" value="3"/>
</dbReference>
<evidence type="ECO:0000259" key="1">
    <source>
        <dbReference type="PROSITE" id="PS50280"/>
    </source>
</evidence>
<sequence length="548" mass="61900">MREEDLQQEPTMAAAAEEQMQQLRSKATELLLREEWEESIQLYSHLINLCQDQISKTHHQDSNNRDPDHLSKLHKSLCLSFSNRAEARSKLQDFTQALEDCDRALQIEATHFKTLLCKGKILLSLNRYSNALDCFKAALSDPQGNGNLEIVNGYLEKCKKLELQSRTGSFDLSDWVLNGFRGKPPELAEFIGPVLVKRSEISGRGLFATKNIDAGTLVLVTKAIAIERGILGGQDSGENAQLVMWKNFIDKVKEVVTKCQRTQLLVSMLSTGENEEELEVPEMGLFRPEIEKNGNGFLEKLDMDKILSILDVNSLVEEAVSAKVLGKNSDFYGVGLWLLASFINHSCNPNSRRLHVGDYVIVHASRDIKAGEEITFMYFDTLSLLDKRVEMSKSWGFNCRCKRCKFEDGVCSKQELREIEIGLEKGADVGGAVYRLEEGIRRWAVRGKEKGYLRASFWAAYSAVYSSDRLMKRWGRRIPAMEAVVDSVVEVVGSDERVLKMVVEGLKKNGGMVEFERVMKLGRGFYGKVVKKQAMRNLLEIGIQDQSY</sequence>
<dbReference type="PANTHER" id="PTHR47643:SF2">
    <property type="entry name" value="TPR DOMAIN PROTEIN (AFU_ORTHOLOGUE AFUA_5G12710)"/>
    <property type="match status" value="1"/>
</dbReference>
<dbReference type="InterPro" id="IPR046341">
    <property type="entry name" value="SET_dom_sf"/>
</dbReference>
<dbReference type="InterPro" id="IPR001214">
    <property type="entry name" value="SET_dom"/>
</dbReference>
<dbReference type="PANTHER" id="PTHR47643">
    <property type="entry name" value="TPR DOMAIN PROTEIN (AFU_ORTHOLOGUE AFUA_5G12710)"/>
    <property type="match status" value="1"/>
</dbReference>
<dbReference type="OrthoDB" id="1028014at2759"/>
<gene>
    <name evidence="2" type="ORF">CCACVL1_06562</name>
</gene>
<dbReference type="CDD" id="cd20071">
    <property type="entry name" value="SET_SMYD"/>
    <property type="match status" value="1"/>
</dbReference>
<accession>A0A1R3JEM2</accession>
<keyword evidence="3" id="KW-1185">Reference proteome</keyword>
<proteinExistence type="predicted"/>
<dbReference type="InterPro" id="IPR011990">
    <property type="entry name" value="TPR-like_helical_dom_sf"/>
</dbReference>
<organism evidence="2 3">
    <name type="scientific">Corchorus capsularis</name>
    <name type="common">Jute</name>
    <dbReference type="NCBI Taxonomy" id="210143"/>
    <lineage>
        <taxon>Eukaryota</taxon>
        <taxon>Viridiplantae</taxon>
        <taxon>Streptophyta</taxon>
        <taxon>Embryophyta</taxon>
        <taxon>Tracheophyta</taxon>
        <taxon>Spermatophyta</taxon>
        <taxon>Magnoliopsida</taxon>
        <taxon>eudicotyledons</taxon>
        <taxon>Gunneridae</taxon>
        <taxon>Pentapetalae</taxon>
        <taxon>rosids</taxon>
        <taxon>malvids</taxon>
        <taxon>Malvales</taxon>
        <taxon>Malvaceae</taxon>
        <taxon>Grewioideae</taxon>
        <taxon>Apeibeae</taxon>
        <taxon>Corchorus</taxon>
    </lineage>
</organism>
<feature type="domain" description="SET" evidence="1">
    <location>
        <begin position="192"/>
        <end position="379"/>
    </location>
</feature>
<dbReference type="SUPFAM" id="SSF48452">
    <property type="entry name" value="TPR-like"/>
    <property type="match status" value="1"/>
</dbReference>
<dbReference type="EMBL" id="AWWV01008091">
    <property type="protein sequence ID" value="OMO93262.1"/>
    <property type="molecule type" value="Genomic_DNA"/>
</dbReference>
<dbReference type="SMART" id="SM00317">
    <property type="entry name" value="SET"/>
    <property type="match status" value="1"/>
</dbReference>
<dbReference type="SUPFAM" id="SSF82199">
    <property type="entry name" value="SET domain"/>
    <property type="match status" value="1"/>
</dbReference>
<dbReference type="InterPro" id="IPR053209">
    <property type="entry name" value="Gramillin-biosynth_MTr"/>
</dbReference>
<dbReference type="Gene3D" id="1.25.40.10">
    <property type="entry name" value="Tetratricopeptide repeat domain"/>
    <property type="match status" value="1"/>
</dbReference>
<dbReference type="OMA" id="FECKCDR"/>
<dbReference type="Gene3D" id="2.170.270.10">
    <property type="entry name" value="SET domain"/>
    <property type="match status" value="2"/>
</dbReference>
<reference evidence="2 3" key="1">
    <citation type="submission" date="2013-09" db="EMBL/GenBank/DDBJ databases">
        <title>Corchorus capsularis genome sequencing.</title>
        <authorList>
            <person name="Alam M."/>
            <person name="Haque M.S."/>
            <person name="Islam M.S."/>
            <person name="Emdad E.M."/>
            <person name="Islam M.M."/>
            <person name="Ahmed B."/>
            <person name="Halim A."/>
            <person name="Hossen Q.M.M."/>
            <person name="Hossain M.Z."/>
            <person name="Ahmed R."/>
            <person name="Khan M.M."/>
            <person name="Islam R."/>
            <person name="Rashid M.M."/>
            <person name="Khan S.A."/>
            <person name="Rahman M.S."/>
            <person name="Alam M."/>
        </authorList>
    </citation>
    <scope>NUCLEOTIDE SEQUENCE [LARGE SCALE GENOMIC DNA]</scope>
    <source>
        <strain evidence="3">cv. CVL-1</strain>
        <tissue evidence="2">Whole seedling</tissue>
    </source>
</reference>
<dbReference type="Proteomes" id="UP000188268">
    <property type="component" value="Unassembled WGS sequence"/>
</dbReference>
<comment type="caution">
    <text evidence="2">The sequence shown here is derived from an EMBL/GenBank/DDBJ whole genome shotgun (WGS) entry which is preliminary data.</text>
</comment>
<evidence type="ECO:0000313" key="3">
    <source>
        <dbReference type="Proteomes" id="UP000188268"/>
    </source>
</evidence>
<dbReference type="Pfam" id="PF00856">
    <property type="entry name" value="SET"/>
    <property type="match status" value="1"/>
</dbReference>
<evidence type="ECO:0000313" key="2">
    <source>
        <dbReference type="EMBL" id="OMO93262.1"/>
    </source>
</evidence>